<evidence type="ECO:0000313" key="1">
    <source>
        <dbReference type="EMBL" id="GIE65410.1"/>
    </source>
</evidence>
<dbReference type="EMBL" id="BOMS01000018">
    <property type="protein sequence ID" value="GIE65410.1"/>
    <property type="molecule type" value="Genomic_DNA"/>
</dbReference>
<evidence type="ECO:0008006" key="3">
    <source>
        <dbReference type="Google" id="ProtNLM"/>
    </source>
</evidence>
<sequence>MAFPTTPLPLFVGLAVGADPVNPAGWEFADISNDVRARAGVSIQVGRQDESDLVDATKVGVTLDNRAGRYSRVNPISDLYGLLDKGTPIQVRVTRIVDTFTRSFSNGLGTEPNSGFTWTHVNPTCWNATGSAATCTLAAAADTATALVADAAGHDVEVLSTVSVPAVMTGASWVHATVVRRVDGSNQYRLYCEFTTAGTVAVKIAKVSGGVNTDLTGVISTGVTYSAGTRIRVRARAIGATLQIRCWLESGPEPTGWHAQVDDDDVVGTLTGLFSWRVTGNTNAGSLTATIDDFRMDVIRATTPVPEWPVRWDQSGKNVVAPVVGAGILRRLGQGQPALRSPIFRQLSAQPVCGYWPLEDGSDSTRASSAVVGGVVASGAEVTFGNDDRPPGAASAAVLTTGGGTSYVTGTVKRWTQPQTGYAVMCYFRLPTLPVSGAPLVVNGNRLMRISAVGTVVRWVIYATSGGFYIEGYANDGSLTVNTGSFSYVINPLKWTALQLEAEETGGTVNWRLLWYQVGATDGITFLASGSYSGTADRVTAASLLAPVDSTGVSHLWAGHHTLAFLDVPFMRIAAGYAGETAGARLARLHTENGIPFALIGSESTTSTMGAQPVGTFIDLVRDCEQADQGVLYERGAGLGYLPRRSRYNQNPAMVLDFAAGHVSSPPEPTDDDQRLRNRITVSRPGGSEVIAEVLASIARSGVYADEVEINVETDAQLDDHATWRLHLGTIDELRWPRITLDLARNPGLIAAWCKVRVGSRITIANPPSAVAGQDLDLIVEGWTENLSIYSWDVELSCSPARPWDVAVYDDPGSRRDSTSSTLAASVNSTATSLSITTPNLVEAWTTKASAYPLDLNVGGERITVTSAMSAPSGTGPYTQTAPVTRSVNGIVKSQAAGTKVSLWKPLPRAL</sequence>
<organism evidence="1 2">
    <name type="scientific">Actinoplanes palleronii</name>
    <dbReference type="NCBI Taxonomy" id="113570"/>
    <lineage>
        <taxon>Bacteria</taxon>
        <taxon>Bacillati</taxon>
        <taxon>Actinomycetota</taxon>
        <taxon>Actinomycetes</taxon>
        <taxon>Micromonosporales</taxon>
        <taxon>Micromonosporaceae</taxon>
        <taxon>Actinoplanes</taxon>
    </lineage>
</organism>
<dbReference type="RefSeq" id="WP_203824404.1">
    <property type="nucleotide sequence ID" value="NZ_BAAATY010000008.1"/>
</dbReference>
<proteinExistence type="predicted"/>
<keyword evidence="2" id="KW-1185">Reference proteome</keyword>
<protein>
    <recommendedName>
        <fullName evidence="3">Minor tail protein</fullName>
    </recommendedName>
</protein>
<dbReference type="Proteomes" id="UP000624709">
    <property type="component" value="Unassembled WGS sequence"/>
</dbReference>
<evidence type="ECO:0000313" key="2">
    <source>
        <dbReference type="Proteomes" id="UP000624709"/>
    </source>
</evidence>
<reference evidence="1 2" key="1">
    <citation type="submission" date="2021-01" db="EMBL/GenBank/DDBJ databases">
        <title>Whole genome shotgun sequence of Actinoplanes palleronii NBRC 14916.</title>
        <authorList>
            <person name="Komaki H."/>
            <person name="Tamura T."/>
        </authorList>
    </citation>
    <scope>NUCLEOTIDE SEQUENCE [LARGE SCALE GENOMIC DNA]</scope>
    <source>
        <strain evidence="1 2">NBRC 14916</strain>
    </source>
</reference>
<gene>
    <name evidence="1" type="ORF">Apa02nite_015180</name>
</gene>
<name>A0ABQ4B562_9ACTN</name>
<accession>A0ABQ4B562</accession>
<comment type="caution">
    <text evidence="1">The sequence shown here is derived from an EMBL/GenBank/DDBJ whole genome shotgun (WGS) entry which is preliminary data.</text>
</comment>